<dbReference type="Pfam" id="PF02424">
    <property type="entry name" value="ApbE"/>
    <property type="match status" value="1"/>
</dbReference>
<keyword evidence="13" id="KW-0472">Membrane</keyword>
<dbReference type="PANTHER" id="PTHR30040:SF2">
    <property type="entry name" value="FAD:PROTEIN FMN TRANSFERASE"/>
    <property type="match status" value="1"/>
</dbReference>
<dbReference type="EMBL" id="JBBMQS010000009">
    <property type="protein sequence ID" value="MEM5498834.1"/>
    <property type="molecule type" value="Genomic_DNA"/>
</dbReference>
<evidence type="ECO:0000256" key="8">
    <source>
        <dbReference type="ARBA" id="ARBA00022827"/>
    </source>
</evidence>
<keyword evidence="13" id="KW-1003">Cell membrane</keyword>
<dbReference type="EC" id="2.7.1.180" evidence="3 12"/>
<evidence type="ECO:0000313" key="14">
    <source>
        <dbReference type="EMBL" id="MEM5498834.1"/>
    </source>
</evidence>
<dbReference type="PROSITE" id="PS51257">
    <property type="entry name" value="PROKAR_LIPOPROTEIN"/>
    <property type="match status" value="1"/>
</dbReference>
<evidence type="ECO:0000256" key="2">
    <source>
        <dbReference type="ARBA" id="ARBA00008282"/>
    </source>
</evidence>
<dbReference type="GO" id="GO:0016740">
    <property type="term" value="F:transferase activity"/>
    <property type="evidence" value="ECO:0007669"/>
    <property type="project" value="UniProtKB-KW"/>
</dbReference>
<keyword evidence="13" id="KW-0449">Lipoprotein</keyword>
<reference evidence="14 15" key="1">
    <citation type="submission" date="2024-03" db="EMBL/GenBank/DDBJ databases">
        <title>Community enrichment and isolation of bacterial strains for fucoidan degradation.</title>
        <authorList>
            <person name="Sichert A."/>
        </authorList>
    </citation>
    <scope>NUCLEOTIDE SEQUENCE [LARGE SCALE GENOMIC DNA]</scope>
    <source>
        <strain evidence="14 15">AS12</strain>
    </source>
</reference>
<keyword evidence="9 12" id="KW-0460">Magnesium</keyword>
<evidence type="ECO:0000256" key="13">
    <source>
        <dbReference type="RuleBase" id="RU363002"/>
    </source>
</evidence>
<name>A0ABU9SY77_9ALTE</name>
<keyword evidence="7 12" id="KW-0479">Metal-binding</keyword>
<dbReference type="PANTHER" id="PTHR30040">
    <property type="entry name" value="THIAMINE BIOSYNTHESIS LIPOPROTEIN APBE"/>
    <property type="match status" value="1"/>
</dbReference>
<comment type="subcellular location">
    <subcellularLocation>
        <location evidence="13">Cell inner membrane</location>
        <topology evidence="13">Lipid-anchor</topology>
        <orientation evidence="13">Periplasmic side</orientation>
    </subcellularLocation>
</comment>
<comment type="catalytic activity">
    <reaction evidence="11 12 13">
        <text>L-threonyl-[protein] + FAD = FMN-L-threonyl-[protein] + AMP + H(+)</text>
        <dbReference type="Rhea" id="RHEA:36847"/>
        <dbReference type="Rhea" id="RHEA-COMP:11060"/>
        <dbReference type="Rhea" id="RHEA-COMP:11061"/>
        <dbReference type="ChEBI" id="CHEBI:15378"/>
        <dbReference type="ChEBI" id="CHEBI:30013"/>
        <dbReference type="ChEBI" id="CHEBI:57692"/>
        <dbReference type="ChEBI" id="CHEBI:74257"/>
        <dbReference type="ChEBI" id="CHEBI:456215"/>
        <dbReference type="EC" id="2.7.1.180"/>
    </reaction>
</comment>
<organism evidence="14 15">
    <name type="scientific">Paraglaciecola mesophila</name>
    <dbReference type="NCBI Taxonomy" id="197222"/>
    <lineage>
        <taxon>Bacteria</taxon>
        <taxon>Pseudomonadati</taxon>
        <taxon>Pseudomonadota</taxon>
        <taxon>Gammaproteobacteria</taxon>
        <taxon>Alteromonadales</taxon>
        <taxon>Alteromonadaceae</taxon>
        <taxon>Paraglaciecola</taxon>
    </lineage>
</organism>
<keyword evidence="15" id="KW-1185">Reference proteome</keyword>
<evidence type="ECO:0000256" key="9">
    <source>
        <dbReference type="ARBA" id="ARBA00022842"/>
    </source>
</evidence>
<evidence type="ECO:0000256" key="5">
    <source>
        <dbReference type="ARBA" id="ARBA00022630"/>
    </source>
</evidence>
<keyword evidence="8 12" id="KW-0274">FAD</keyword>
<dbReference type="InterPro" id="IPR024932">
    <property type="entry name" value="ApbE"/>
</dbReference>
<evidence type="ECO:0000256" key="1">
    <source>
        <dbReference type="ARBA" id="ARBA00001946"/>
    </source>
</evidence>
<evidence type="ECO:0000313" key="15">
    <source>
        <dbReference type="Proteomes" id="UP001461163"/>
    </source>
</evidence>
<comment type="cofactor">
    <cofactor evidence="1 13">
        <name>Mg(2+)</name>
        <dbReference type="ChEBI" id="CHEBI:18420"/>
    </cofactor>
</comment>
<dbReference type="SUPFAM" id="SSF143631">
    <property type="entry name" value="ApbE-like"/>
    <property type="match status" value="1"/>
</dbReference>
<keyword evidence="6 12" id="KW-0808">Transferase</keyword>
<dbReference type="PIRSF" id="PIRSF006268">
    <property type="entry name" value="ApbE"/>
    <property type="match status" value="1"/>
</dbReference>
<comment type="function">
    <text evidence="13">Flavin transferase that catalyzes the transfer of the FMN moiety of FAD and its covalent binding to the hydroxyl group of a threonine residue in a target flavoprotein.</text>
</comment>
<evidence type="ECO:0000256" key="6">
    <source>
        <dbReference type="ARBA" id="ARBA00022679"/>
    </source>
</evidence>
<dbReference type="InterPro" id="IPR003374">
    <property type="entry name" value="ApbE-like_sf"/>
</dbReference>
<evidence type="ECO:0000256" key="11">
    <source>
        <dbReference type="ARBA" id="ARBA00048540"/>
    </source>
</evidence>
<sequence length="341" mass="37756">MKMGDSGKTKFFGFILWIWLLSGCSQAPIETHLAGHTMGTTYNVKFVNRNDLNEQKLHDDIDAVLVKVNELMSTYDPNSELSRFNQWKSEAPFELSSETLKVMQEAKRLGELSHGVLDVTVGPLVNLWGFGPDAKPEKRPSEQTVAEIKARTGLDKLTLLDNGAQKSEIDLYVDLSTIAKGYGVDVVAELLDKKGLHDYLVEIGGEMRVSGRKASGTEWRIAVEKPVTVERAVQEIISIGTNAIATSGDYRNYFEEDGVRYSHLIDPRTGAPITHNLVAVTVVHPSSMTADGLATALIVMGKEEALNVALQNDLAVLMITRENGEFKEYTTPKFEPFINRQ</sequence>
<evidence type="ECO:0000256" key="7">
    <source>
        <dbReference type="ARBA" id="ARBA00022723"/>
    </source>
</evidence>
<keyword evidence="13" id="KW-0997">Cell inner membrane</keyword>
<gene>
    <name evidence="14" type="ORF">WNY77_15600</name>
</gene>
<dbReference type="Proteomes" id="UP001461163">
    <property type="component" value="Unassembled WGS sequence"/>
</dbReference>
<proteinExistence type="inferred from homology"/>
<dbReference type="RefSeq" id="WP_006992656.1">
    <property type="nucleotide sequence ID" value="NZ_JBBMQS010000009.1"/>
</dbReference>
<comment type="caution">
    <text evidence="14">The sequence shown here is derived from an EMBL/GenBank/DDBJ whole genome shotgun (WGS) entry which is preliminary data.</text>
</comment>
<accession>A0ABU9SY77</accession>
<evidence type="ECO:0000256" key="4">
    <source>
        <dbReference type="ARBA" id="ARBA00016337"/>
    </source>
</evidence>
<protein>
    <recommendedName>
        <fullName evidence="4 12">FAD:protein FMN transferase</fullName>
        <ecNumber evidence="3 12">2.7.1.180</ecNumber>
    </recommendedName>
    <alternativeName>
        <fullName evidence="10 12">Flavin transferase</fullName>
    </alternativeName>
</protein>
<evidence type="ECO:0000256" key="10">
    <source>
        <dbReference type="ARBA" id="ARBA00031306"/>
    </source>
</evidence>
<comment type="similarity">
    <text evidence="2 12 13">Belongs to the ApbE family.</text>
</comment>
<dbReference type="Gene3D" id="3.10.520.10">
    <property type="entry name" value="ApbE-like domains"/>
    <property type="match status" value="1"/>
</dbReference>
<evidence type="ECO:0000256" key="12">
    <source>
        <dbReference type="PIRNR" id="PIRNR006268"/>
    </source>
</evidence>
<evidence type="ECO:0000256" key="3">
    <source>
        <dbReference type="ARBA" id="ARBA00011955"/>
    </source>
</evidence>
<keyword evidence="5 12" id="KW-0285">Flavoprotein</keyword>